<reference evidence="2 3" key="1">
    <citation type="journal article" date="2019" name="Sci. Rep.">
        <title>Orb-weaving spider Araneus ventricosus genome elucidates the spidroin gene catalogue.</title>
        <authorList>
            <person name="Kono N."/>
            <person name="Nakamura H."/>
            <person name="Ohtoshi R."/>
            <person name="Moran D.A.P."/>
            <person name="Shinohara A."/>
            <person name="Yoshida Y."/>
            <person name="Fujiwara M."/>
            <person name="Mori M."/>
            <person name="Tomita M."/>
            <person name="Arakawa K."/>
        </authorList>
    </citation>
    <scope>NUCLEOTIDE SEQUENCE [LARGE SCALE GENOMIC DNA]</scope>
</reference>
<organism evidence="2 3">
    <name type="scientific">Araneus ventricosus</name>
    <name type="common">Orbweaver spider</name>
    <name type="synonym">Epeira ventricosa</name>
    <dbReference type="NCBI Taxonomy" id="182803"/>
    <lineage>
        <taxon>Eukaryota</taxon>
        <taxon>Metazoa</taxon>
        <taxon>Ecdysozoa</taxon>
        <taxon>Arthropoda</taxon>
        <taxon>Chelicerata</taxon>
        <taxon>Arachnida</taxon>
        <taxon>Araneae</taxon>
        <taxon>Araneomorphae</taxon>
        <taxon>Entelegynae</taxon>
        <taxon>Araneoidea</taxon>
        <taxon>Araneidae</taxon>
        <taxon>Araneus</taxon>
    </lineage>
</organism>
<dbReference type="GO" id="GO:0008527">
    <property type="term" value="F:taste receptor activity"/>
    <property type="evidence" value="ECO:0007669"/>
    <property type="project" value="InterPro"/>
</dbReference>
<dbReference type="AlphaFoldDB" id="A0A4Y2VA15"/>
<dbReference type="Proteomes" id="UP000499080">
    <property type="component" value="Unassembled WGS sequence"/>
</dbReference>
<dbReference type="InterPro" id="IPR009318">
    <property type="entry name" value="Gustatory_rcpt"/>
</dbReference>
<sequence>MSMTTPFHTGYKIAFDTDEYPLVLFFSCISGAYSLSHILLIMVPASISNEAAKRAKRVVMSLPSPTNDEELKFEIQKCFFQENFLSLWNIYSLDRSLIITAFGTLLTYGILLATLGKEH</sequence>
<keyword evidence="1" id="KW-0812">Transmembrane</keyword>
<keyword evidence="3" id="KW-1185">Reference proteome</keyword>
<accession>A0A4Y2VA15</accession>
<comment type="caution">
    <text evidence="2">The sequence shown here is derived from an EMBL/GenBank/DDBJ whole genome shotgun (WGS) entry which is preliminary data.</text>
</comment>
<dbReference type="OrthoDB" id="6436733at2759"/>
<keyword evidence="1" id="KW-0472">Membrane</keyword>
<evidence type="ECO:0000256" key="1">
    <source>
        <dbReference type="SAM" id="Phobius"/>
    </source>
</evidence>
<dbReference type="EMBL" id="BGPR01045235">
    <property type="protein sequence ID" value="GBO22103.1"/>
    <property type="molecule type" value="Genomic_DNA"/>
</dbReference>
<feature type="transmembrane region" description="Helical" evidence="1">
    <location>
        <begin position="97"/>
        <end position="116"/>
    </location>
</feature>
<name>A0A4Y2VA15_ARAVE</name>
<evidence type="ECO:0000313" key="3">
    <source>
        <dbReference type="Proteomes" id="UP000499080"/>
    </source>
</evidence>
<keyword evidence="1" id="KW-1133">Transmembrane helix</keyword>
<protein>
    <submittedName>
        <fullName evidence="2">Uncharacterized protein</fullName>
    </submittedName>
</protein>
<gene>
    <name evidence="2" type="ORF">AVEN_180232_1</name>
</gene>
<proteinExistence type="predicted"/>
<evidence type="ECO:0000313" key="2">
    <source>
        <dbReference type="EMBL" id="GBO22103.1"/>
    </source>
</evidence>
<feature type="transmembrane region" description="Helical" evidence="1">
    <location>
        <begin position="20"/>
        <end position="47"/>
    </location>
</feature>
<dbReference type="Pfam" id="PF06151">
    <property type="entry name" value="Trehalose_recp"/>
    <property type="match status" value="1"/>
</dbReference>
<dbReference type="GO" id="GO:0016020">
    <property type="term" value="C:membrane"/>
    <property type="evidence" value="ECO:0007669"/>
    <property type="project" value="InterPro"/>
</dbReference>